<sequence>MAKKPDTGTNGLGNESVTRLQSLVQRIERLEEEKKAAADDIKDIYVEAKAAGFDNKAIRQMIKERKQERDTLEEYLSLCEVYRSALGAATAGSDL</sequence>
<dbReference type="GO" id="GO:0003677">
    <property type="term" value="F:DNA binding"/>
    <property type="evidence" value="ECO:0007669"/>
    <property type="project" value="InterPro"/>
</dbReference>
<name>A0A6J5NRX6_9CAUD</name>
<proteinExistence type="predicted"/>
<feature type="domain" description="GapR-like DNA-binding" evidence="2">
    <location>
        <begin position="19"/>
        <end position="87"/>
    </location>
</feature>
<accession>A0A6J5NRX6</accession>
<evidence type="ECO:0000259" key="2">
    <source>
        <dbReference type="Pfam" id="PF10073"/>
    </source>
</evidence>
<dbReference type="InterPro" id="IPR046367">
    <property type="entry name" value="GapR-like_DNA-bd"/>
</dbReference>
<feature type="coiled-coil region" evidence="1">
    <location>
        <begin position="13"/>
        <end position="78"/>
    </location>
</feature>
<evidence type="ECO:0000256" key="1">
    <source>
        <dbReference type="SAM" id="Coils"/>
    </source>
</evidence>
<organism evidence="3">
    <name type="scientific">uncultured Caudovirales phage</name>
    <dbReference type="NCBI Taxonomy" id="2100421"/>
    <lineage>
        <taxon>Viruses</taxon>
        <taxon>Duplodnaviria</taxon>
        <taxon>Heunggongvirae</taxon>
        <taxon>Uroviricota</taxon>
        <taxon>Caudoviricetes</taxon>
        <taxon>Peduoviridae</taxon>
        <taxon>Maltschvirus</taxon>
        <taxon>Maltschvirus maltsch</taxon>
    </lineage>
</organism>
<gene>
    <name evidence="3" type="ORF">UFOVP786_27</name>
</gene>
<keyword evidence="1" id="KW-0175">Coiled coil</keyword>
<dbReference type="EMBL" id="LR796727">
    <property type="protein sequence ID" value="CAB4162129.1"/>
    <property type="molecule type" value="Genomic_DNA"/>
</dbReference>
<evidence type="ECO:0000313" key="3">
    <source>
        <dbReference type="EMBL" id="CAB4162129.1"/>
    </source>
</evidence>
<dbReference type="Pfam" id="PF10073">
    <property type="entry name" value="GapR_DNA-bd"/>
    <property type="match status" value="1"/>
</dbReference>
<reference evidence="3" key="1">
    <citation type="submission" date="2020-04" db="EMBL/GenBank/DDBJ databases">
        <authorList>
            <person name="Chiriac C."/>
            <person name="Salcher M."/>
            <person name="Ghai R."/>
            <person name="Kavagutti S V."/>
        </authorList>
    </citation>
    <scope>NUCLEOTIDE SEQUENCE</scope>
</reference>
<protein>
    <submittedName>
        <fullName evidence="3">Azospirillum phage Cd, Gp10</fullName>
    </submittedName>
</protein>